<evidence type="ECO:0008006" key="4">
    <source>
        <dbReference type="Google" id="ProtNLM"/>
    </source>
</evidence>
<keyword evidence="1" id="KW-0812">Transmembrane</keyword>
<reference evidence="2 3" key="1">
    <citation type="submission" date="2018-10" db="EMBL/GenBank/DDBJ databases">
        <title>A high-quality apple genome assembly.</title>
        <authorList>
            <person name="Hu J."/>
        </authorList>
    </citation>
    <scope>NUCLEOTIDE SEQUENCE [LARGE SCALE GENOMIC DNA]</scope>
    <source>
        <strain evidence="3">cv. HFTH1</strain>
        <tissue evidence="2">Young leaf</tissue>
    </source>
</reference>
<organism evidence="2 3">
    <name type="scientific">Malus domestica</name>
    <name type="common">Apple</name>
    <name type="synonym">Pyrus malus</name>
    <dbReference type="NCBI Taxonomy" id="3750"/>
    <lineage>
        <taxon>Eukaryota</taxon>
        <taxon>Viridiplantae</taxon>
        <taxon>Streptophyta</taxon>
        <taxon>Embryophyta</taxon>
        <taxon>Tracheophyta</taxon>
        <taxon>Spermatophyta</taxon>
        <taxon>Magnoliopsida</taxon>
        <taxon>eudicotyledons</taxon>
        <taxon>Gunneridae</taxon>
        <taxon>Pentapetalae</taxon>
        <taxon>rosids</taxon>
        <taxon>fabids</taxon>
        <taxon>Rosales</taxon>
        <taxon>Rosaceae</taxon>
        <taxon>Amygdaloideae</taxon>
        <taxon>Maleae</taxon>
        <taxon>Malus</taxon>
    </lineage>
</organism>
<protein>
    <recommendedName>
        <fullName evidence="4">Transmembrane protein</fullName>
    </recommendedName>
</protein>
<comment type="caution">
    <text evidence="2">The sequence shown here is derived from an EMBL/GenBank/DDBJ whole genome shotgun (WGS) entry which is preliminary data.</text>
</comment>
<evidence type="ECO:0000256" key="1">
    <source>
        <dbReference type="SAM" id="Phobius"/>
    </source>
</evidence>
<keyword evidence="3" id="KW-1185">Reference proteome</keyword>
<accession>A0A498JRJ2</accession>
<dbReference type="AlphaFoldDB" id="A0A498JRJ2"/>
<dbReference type="Proteomes" id="UP000290289">
    <property type="component" value="Chromosome 5"/>
</dbReference>
<feature type="transmembrane region" description="Helical" evidence="1">
    <location>
        <begin position="63"/>
        <end position="94"/>
    </location>
</feature>
<name>A0A498JRJ2_MALDO</name>
<proteinExistence type="predicted"/>
<gene>
    <name evidence="2" type="ORF">DVH24_010120</name>
</gene>
<dbReference type="EMBL" id="RDQH01000331">
    <property type="protein sequence ID" value="RXH97795.1"/>
    <property type="molecule type" value="Genomic_DNA"/>
</dbReference>
<keyword evidence="1" id="KW-0472">Membrane</keyword>
<keyword evidence="1" id="KW-1133">Transmembrane helix</keyword>
<sequence length="128" mass="13724">MQFHASFLDLGYALLKVSSLFRGMTCDLGLDWGLVGWSHSSSPCFSVVDLSISTLGVKKRASLVVLLWFGLANLVVALFGPLLIVVAFGTFAAWCSSLMLRWTCACGKPVSCRGTAVVLVCGSYPSIR</sequence>
<evidence type="ECO:0000313" key="3">
    <source>
        <dbReference type="Proteomes" id="UP000290289"/>
    </source>
</evidence>
<evidence type="ECO:0000313" key="2">
    <source>
        <dbReference type="EMBL" id="RXH97795.1"/>
    </source>
</evidence>